<organism evidence="2 3">
    <name type="scientific">Podarcis lilfordi</name>
    <name type="common">Lilford's wall lizard</name>
    <dbReference type="NCBI Taxonomy" id="74358"/>
    <lineage>
        <taxon>Eukaryota</taxon>
        <taxon>Metazoa</taxon>
        <taxon>Chordata</taxon>
        <taxon>Craniata</taxon>
        <taxon>Vertebrata</taxon>
        <taxon>Euteleostomi</taxon>
        <taxon>Lepidosauria</taxon>
        <taxon>Squamata</taxon>
        <taxon>Bifurcata</taxon>
        <taxon>Unidentata</taxon>
        <taxon>Episquamata</taxon>
        <taxon>Laterata</taxon>
        <taxon>Lacertibaenia</taxon>
        <taxon>Lacertidae</taxon>
        <taxon>Podarcis</taxon>
    </lineage>
</organism>
<dbReference type="SUPFAM" id="SSF52540">
    <property type="entry name" value="P-loop containing nucleoside triphosphate hydrolases"/>
    <property type="match status" value="1"/>
</dbReference>
<dbReference type="Pfam" id="PF06119">
    <property type="entry name" value="NIDO"/>
    <property type="match status" value="1"/>
</dbReference>
<dbReference type="Gene3D" id="3.40.50.300">
    <property type="entry name" value="P-loop containing nucleotide triphosphate hydrolases"/>
    <property type="match status" value="1"/>
</dbReference>
<dbReference type="PROSITE" id="PS51220">
    <property type="entry name" value="NIDO"/>
    <property type="match status" value="1"/>
</dbReference>
<evidence type="ECO:0000313" key="3">
    <source>
        <dbReference type="Proteomes" id="UP001178461"/>
    </source>
</evidence>
<dbReference type="Pfam" id="PF00685">
    <property type="entry name" value="Sulfotransfer_1"/>
    <property type="match status" value="1"/>
</dbReference>
<protein>
    <submittedName>
        <fullName evidence="2">Nidogen and EGF-like domain-containing 1</fullName>
    </submittedName>
</protein>
<dbReference type="Proteomes" id="UP001178461">
    <property type="component" value="Chromosome 8"/>
</dbReference>
<feature type="domain" description="NIDO" evidence="1">
    <location>
        <begin position="458"/>
        <end position="610"/>
    </location>
</feature>
<proteinExistence type="predicted"/>
<dbReference type="InterPro" id="IPR000863">
    <property type="entry name" value="Sulfotransferase_dom"/>
</dbReference>
<dbReference type="PANTHER" id="PTHR13802:SF59">
    <property type="entry name" value="SUSHI DOMAIN-CONTAINING PROTEIN 2"/>
    <property type="match status" value="1"/>
</dbReference>
<dbReference type="EMBL" id="OX395133">
    <property type="protein sequence ID" value="CAI5781312.1"/>
    <property type="molecule type" value="Genomic_DNA"/>
</dbReference>
<gene>
    <name evidence="2" type="ORF">PODLI_1B031808</name>
</gene>
<dbReference type="InterPro" id="IPR051495">
    <property type="entry name" value="Epithelial_Barrier/Signaling"/>
</dbReference>
<accession>A0AA35PE18</accession>
<dbReference type="InterPro" id="IPR003886">
    <property type="entry name" value="NIDO_dom"/>
</dbReference>
<reference evidence="2" key="1">
    <citation type="submission" date="2022-12" db="EMBL/GenBank/DDBJ databases">
        <authorList>
            <person name="Alioto T."/>
            <person name="Alioto T."/>
            <person name="Gomez Garrido J."/>
        </authorList>
    </citation>
    <scope>NUCLEOTIDE SEQUENCE</scope>
</reference>
<keyword evidence="3" id="KW-1185">Reference proteome</keyword>
<dbReference type="SMART" id="SM00539">
    <property type="entry name" value="NIDO"/>
    <property type="match status" value="1"/>
</dbReference>
<dbReference type="GO" id="GO:0008146">
    <property type="term" value="F:sulfotransferase activity"/>
    <property type="evidence" value="ECO:0007669"/>
    <property type="project" value="InterPro"/>
</dbReference>
<dbReference type="InterPro" id="IPR027417">
    <property type="entry name" value="P-loop_NTPase"/>
</dbReference>
<evidence type="ECO:0000259" key="1">
    <source>
        <dbReference type="PROSITE" id="PS51220"/>
    </source>
</evidence>
<sequence length="665" mass="75817">MVGSTGSFRATSLGMSHFEEGPNWLLLLRMRQVEEGAAEKPPTSHLPHHWTAHLPGLLLRFSMSSPFFVYNGILFPTALSSAESLTYLEKEFRFLDDDLLSVSYPKSGSHWMAEILSAIQQEWDPSWVCSEKITWIETFDGMKTALKYPPPRILASHLPINLFPKTFLESKAKVIYTLRNPKDVLVLFHHCHKKWKDPGSLDEFLEEFLDGNVSHGSWFDHVKGWLQMKKRENFLFITVEELKQDLRGSVEKICQFLGKELNSQQIDSVAENPSFQKVKNETMPISSRKRGSVSMHIKQPLVLTGLPGDWKNHVTVAQNERFDRFYPSHIKDAIRRGWSVNGDANMKTSFALLLLLLGSASTFWFHETKVTIKETKETKETNEHLLYPYGEAAGDMKNPIADDGTSPKIPILVPFTFYDKTYHSVYVNNNGVVSFSVPVPEYTPKAIPMVNGKAFVAPYWADANIILGGHVYYRQTQKPELLRNVTRDINNYFPEISFTATWLFIATWDRVAYFGSLSRKVNTFQAILCTDGHVSFMMLNYADIQWTTGAASQGNPRTGLGGIPAQAGFNSGDNKNYYNIPSSRTPQVINITKTSNVDVPGRWVFQKRTSLSKNQDISAMRAARRFLMNSHMWTVMRRRVITVNDKPLSSEDLRCCRQKRETARM</sequence>
<dbReference type="GO" id="GO:0007160">
    <property type="term" value="P:cell-matrix adhesion"/>
    <property type="evidence" value="ECO:0007669"/>
    <property type="project" value="InterPro"/>
</dbReference>
<dbReference type="PANTHER" id="PTHR13802">
    <property type="entry name" value="MUCIN 4-RELATED"/>
    <property type="match status" value="1"/>
</dbReference>
<evidence type="ECO:0000313" key="2">
    <source>
        <dbReference type="EMBL" id="CAI5781312.1"/>
    </source>
</evidence>
<dbReference type="AlphaFoldDB" id="A0AA35PE18"/>
<name>A0AA35PE18_9SAUR</name>